<keyword evidence="2" id="KW-1185">Reference proteome</keyword>
<reference evidence="3" key="2">
    <citation type="submission" date="2025-08" db="UniProtKB">
        <authorList>
            <consortium name="RefSeq"/>
        </authorList>
    </citation>
    <scope>IDENTIFICATION</scope>
    <source>
        <tissue evidence="3">Leaves</tissue>
    </source>
</reference>
<feature type="region of interest" description="Disordered" evidence="1">
    <location>
        <begin position="56"/>
        <end position="132"/>
    </location>
</feature>
<dbReference type="PANTHER" id="PTHR33785">
    <property type="entry name" value="OS06G0550800 PROTEIN"/>
    <property type="match status" value="1"/>
</dbReference>
<dbReference type="RefSeq" id="XP_027069292.1">
    <property type="nucleotide sequence ID" value="XM_027213491.2"/>
</dbReference>
<evidence type="ECO:0000313" key="3">
    <source>
        <dbReference type="RefSeq" id="XP_027069292.1"/>
    </source>
</evidence>
<evidence type="ECO:0000313" key="2">
    <source>
        <dbReference type="Proteomes" id="UP001652660"/>
    </source>
</evidence>
<sequence length="263" mass="29162">MADNYAISCLVGLMDNLWFHNVILVSEPSTPSLYSKIHKPSSMAAVSEELLYSSSNDSQTQLISDEDSSSSSITNQAEFDEQESDEKETTTTCAESEVTASRSRSQSSSPSNLKRSRSLRLSSTAGTTGRRLHKTMSCKSLCELELEEVQGFMDLGFIFNNENMSKRMMSVIPGLQRLELSGSTIQGKDNILMGSPPHNETRRVEGGAEQTITRPYLSEAWLIRRPDSPLLNLRIPRVSTAADMKKHLKYWARTVASAIALET</sequence>
<accession>A0A6P6STP5</accession>
<gene>
    <name evidence="3" type="primary">LOC113694642</name>
</gene>
<dbReference type="Proteomes" id="UP001652660">
    <property type="component" value="Chromosome 6e"/>
</dbReference>
<protein>
    <submittedName>
        <fullName evidence="3">Uncharacterized protein</fullName>
    </submittedName>
</protein>
<feature type="compositionally biased region" description="Polar residues" evidence="1">
    <location>
        <begin position="90"/>
        <end position="100"/>
    </location>
</feature>
<proteinExistence type="predicted"/>
<organism evidence="2 3">
    <name type="scientific">Coffea arabica</name>
    <name type="common">Arabian coffee</name>
    <dbReference type="NCBI Taxonomy" id="13443"/>
    <lineage>
        <taxon>Eukaryota</taxon>
        <taxon>Viridiplantae</taxon>
        <taxon>Streptophyta</taxon>
        <taxon>Embryophyta</taxon>
        <taxon>Tracheophyta</taxon>
        <taxon>Spermatophyta</taxon>
        <taxon>Magnoliopsida</taxon>
        <taxon>eudicotyledons</taxon>
        <taxon>Gunneridae</taxon>
        <taxon>Pentapetalae</taxon>
        <taxon>asterids</taxon>
        <taxon>lamiids</taxon>
        <taxon>Gentianales</taxon>
        <taxon>Rubiaceae</taxon>
        <taxon>Ixoroideae</taxon>
        <taxon>Gardenieae complex</taxon>
        <taxon>Bertiereae - Coffeeae clade</taxon>
        <taxon>Coffeeae</taxon>
        <taxon>Coffea</taxon>
    </lineage>
</organism>
<dbReference type="PANTHER" id="PTHR33785:SF2">
    <property type="entry name" value="DUF1685 DOMAIN-CONTAINING PROTEIN"/>
    <property type="match status" value="1"/>
</dbReference>
<feature type="compositionally biased region" description="Low complexity" evidence="1">
    <location>
        <begin position="101"/>
        <end position="123"/>
    </location>
</feature>
<dbReference type="GeneID" id="113694642"/>
<evidence type="ECO:0000256" key="1">
    <source>
        <dbReference type="SAM" id="MobiDB-lite"/>
    </source>
</evidence>
<name>A0A6P6STP5_COFAR</name>
<dbReference type="AlphaFoldDB" id="A0A6P6STP5"/>
<reference evidence="2" key="1">
    <citation type="journal article" date="2025" name="Foods">
        <title>Unveiling the Microbial Signatures of Arabica Coffee Cherries: Insights into Ripeness Specific Diversity, Functional Traits, and Implications for Quality and Safety.</title>
        <authorList>
            <consortium name="RefSeq"/>
            <person name="Tenea G.N."/>
            <person name="Cifuentes V."/>
            <person name="Reyes P."/>
            <person name="Cevallos-Vallejos M."/>
        </authorList>
    </citation>
    <scope>NUCLEOTIDE SEQUENCE [LARGE SCALE GENOMIC DNA]</scope>
</reference>
<dbReference type="OrthoDB" id="1918258at2759"/>